<evidence type="ECO:0000256" key="2">
    <source>
        <dbReference type="ARBA" id="ARBA00022448"/>
    </source>
</evidence>
<protein>
    <submittedName>
        <fullName evidence="5">Extracellular solute-binding protein</fullName>
    </submittedName>
</protein>
<dbReference type="PROSITE" id="PS51257">
    <property type="entry name" value="PROKAR_LIPOPROTEIN"/>
    <property type="match status" value="1"/>
</dbReference>
<evidence type="ECO:0000256" key="4">
    <source>
        <dbReference type="SAM" id="SignalP"/>
    </source>
</evidence>
<dbReference type="InterPro" id="IPR006059">
    <property type="entry name" value="SBP"/>
</dbReference>
<dbReference type="Pfam" id="PF13416">
    <property type="entry name" value="SBP_bac_8"/>
    <property type="match status" value="1"/>
</dbReference>
<dbReference type="Proteomes" id="UP000824070">
    <property type="component" value="Unassembled WGS sequence"/>
</dbReference>
<evidence type="ECO:0000256" key="1">
    <source>
        <dbReference type="ARBA" id="ARBA00008520"/>
    </source>
</evidence>
<name>A0A9D1S1Q1_9FIRM</name>
<dbReference type="SUPFAM" id="SSF53850">
    <property type="entry name" value="Periplasmic binding protein-like II"/>
    <property type="match status" value="1"/>
</dbReference>
<proteinExistence type="inferred from homology"/>
<reference evidence="5" key="1">
    <citation type="submission" date="2020-10" db="EMBL/GenBank/DDBJ databases">
        <authorList>
            <person name="Gilroy R."/>
        </authorList>
    </citation>
    <scope>NUCLEOTIDE SEQUENCE</scope>
    <source>
        <strain evidence="5">ChiGjej1B1-22543</strain>
    </source>
</reference>
<dbReference type="GO" id="GO:1901982">
    <property type="term" value="F:maltose binding"/>
    <property type="evidence" value="ECO:0007669"/>
    <property type="project" value="TreeGrafter"/>
</dbReference>
<keyword evidence="2" id="KW-0813">Transport</keyword>
<evidence type="ECO:0000313" key="6">
    <source>
        <dbReference type="Proteomes" id="UP000824070"/>
    </source>
</evidence>
<dbReference type="Gene3D" id="3.40.190.10">
    <property type="entry name" value="Periplasmic binding protein-like II"/>
    <property type="match status" value="2"/>
</dbReference>
<dbReference type="GO" id="GO:0042956">
    <property type="term" value="P:maltodextrin transmembrane transport"/>
    <property type="evidence" value="ECO:0007669"/>
    <property type="project" value="TreeGrafter"/>
</dbReference>
<keyword evidence="3 4" id="KW-0732">Signal</keyword>
<comment type="similarity">
    <text evidence="1">Belongs to the bacterial solute-binding protein 1 family.</text>
</comment>
<comment type="caution">
    <text evidence="5">The sequence shown here is derived from an EMBL/GenBank/DDBJ whole genome shotgun (WGS) entry which is preliminary data.</text>
</comment>
<evidence type="ECO:0000313" key="5">
    <source>
        <dbReference type="EMBL" id="HIU44854.1"/>
    </source>
</evidence>
<dbReference type="GO" id="GO:0015768">
    <property type="term" value="P:maltose transport"/>
    <property type="evidence" value="ECO:0007669"/>
    <property type="project" value="TreeGrafter"/>
</dbReference>
<dbReference type="PANTHER" id="PTHR30061:SF50">
    <property type="entry name" value="MALTOSE_MALTODEXTRIN-BINDING PERIPLASMIC PROTEIN"/>
    <property type="match status" value="1"/>
</dbReference>
<gene>
    <name evidence="5" type="ORF">IAC52_00965</name>
</gene>
<organism evidence="5 6">
    <name type="scientific">Candidatus Alloenteromonas pullicola</name>
    <dbReference type="NCBI Taxonomy" id="2840784"/>
    <lineage>
        <taxon>Bacteria</taxon>
        <taxon>Bacillati</taxon>
        <taxon>Bacillota</taxon>
        <taxon>Bacillota incertae sedis</taxon>
        <taxon>Candidatus Alloenteromonas</taxon>
    </lineage>
</organism>
<reference evidence="5" key="2">
    <citation type="journal article" date="2021" name="PeerJ">
        <title>Extensive microbial diversity within the chicken gut microbiome revealed by metagenomics and culture.</title>
        <authorList>
            <person name="Gilroy R."/>
            <person name="Ravi A."/>
            <person name="Getino M."/>
            <person name="Pursley I."/>
            <person name="Horton D.L."/>
            <person name="Alikhan N.F."/>
            <person name="Baker D."/>
            <person name="Gharbi K."/>
            <person name="Hall N."/>
            <person name="Watson M."/>
            <person name="Adriaenssens E.M."/>
            <person name="Foster-Nyarko E."/>
            <person name="Jarju S."/>
            <person name="Secka A."/>
            <person name="Antonio M."/>
            <person name="Oren A."/>
            <person name="Chaudhuri R.R."/>
            <person name="La Ragione R."/>
            <person name="Hildebrand F."/>
            <person name="Pallen M.J."/>
        </authorList>
    </citation>
    <scope>NUCLEOTIDE SEQUENCE</scope>
    <source>
        <strain evidence="5">ChiGjej1B1-22543</strain>
    </source>
</reference>
<feature type="chain" id="PRO_5039132252" evidence="4">
    <location>
        <begin position="21"/>
        <end position="439"/>
    </location>
</feature>
<feature type="signal peptide" evidence="4">
    <location>
        <begin position="1"/>
        <end position="20"/>
    </location>
</feature>
<dbReference type="GO" id="GO:0055052">
    <property type="term" value="C:ATP-binding cassette (ABC) transporter complex, substrate-binding subunit-containing"/>
    <property type="evidence" value="ECO:0007669"/>
    <property type="project" value="TreeGrafter"/>
</dbReference>
<sequence length="439" mass="46689">MNKKLVATLSLSALALIACGGGKGSGNNAKIVVWGPDKEEPVVKQIVDAYNAANPNDKIEYTFVAITEADAGTTVANDPTVKGYPSLFALADDQLSNLTTIKGIVNPLGTAAAEEIRANDVETAITAASIDGNLYAYPISVDNGYFLYYDKRIYTEDDVKTLETVLEKAAENERTFVMDVPNGYYSASFFMSPQVCGTDSLGYEYLPSADGTKQIAKYECNWDNDAGAEMALESSKLMVQYGANTSDTNSTWLAVDDNGLMGQGAKLAACVSGMWMADHLGSTWGADNVGAVKLPTLAGNQLSSFAGTKLYCVNSYATVAEQTTAHKLAQLLTNKDSQLIRYKLRNSIPCNKDAQADESYTSTLASNPTVAALQTQSQFAAVQSVAAESAYWTVGEGIGDVLTKGTYTENDVTTTLDTVAKWKTYLSGALSAITNPAGL</sequence>
<accession>A0A9D1S1Q1</accession>
<evidence type="ECO:0000256" key="3">
    <source>
        <dbReference type="ARBA" id="ARBA00022729"/>
    </source>
</evidence>
<dbReference type="EMBL" id="DVMV01000009">
    <property type="protein sequence ID" value="HIU44854.1"/>
    <property type="molecule type" value="Genomic_DNA"/>
</dbReference>
<dbReference type="PANTHER" id="PTHR30061">
    <property type="entry name" value="MALTOSE-BINDING PERIPLASMIC PROTEIN"/>
    <property type="match status" value="1"/>
</dbReference>
<dbReference type="AlphaFoldDB" id="A0A9D1S1Q1"/>